<dbReference type="NCBIfam" id="TIGR00254">
    <property type="entry name" value="GGDEF"/>
    <property type="match status" value="1"/>
</dbReference>
<sequence length="350" mass="39332">MGRQNRRKFSGLDAEAWRYRFYVSMTGMILLGEAGVALYDHLQRGPTTSHGWESTFGALFCGAILAALLSRRITLRFLDLLVTFSVSLVLVIQLIQQFQSPALPEPRLYFIGLFVILATVTNLPLRPALLWMGVIMLAYLTLILTRPAPQDFTLLVEMSVVVLLILQLGIFGRQITSERTEGLQYRTLALTDSLTGLFNRRAMYDRLQQVLEERKDGRPFAVVLLDLDHFKAINDRYGHDAGDQVLQRMAAVLKAGIREGDWVARWGGEEFLVLLRGVNAVQAEQITARFRQSVRETRLDGLPMFTASFGVTAGQPGDDVRSLLQRADALLYRAKSLGRDQWQTDASPLS</sequence>
<dbReference type="GO" id="GO:0005886">
    <property type="term" value="C:plasma membrane"/>
    <property type="evidence" value="ECO:0007669"/>
    <property type="project" value="TreeGrafter"/>
</dbReference>
<dbReference type="InterPro" id="IPR000160">
    <property type="entry name" value="GGDEF_dom"/>
</dbReference>
<feature type="transmembrane region" description="Helical" evidence="1">
    <location>
        <begin position="21"/>
        <end position="39"/>
    </location>
</feature>
<accession>A0A1W1VUQ8</accession>
<dbReference type="PANTHER" id="PTHR45138">
    <property type="entry name" value="REGULATORY COMPONENTS OF SENSORY TRANSDUCTION SYSTEM"/>
    <property type="match status" value="1"/>
</dbReference>
<dbReference type="PROSITE" id="PS50887">
    <property type="entry name" value="GGDEF"/>
    <property type="match status" value="1"/>
</dbReference>
<name>A0A1W1VUQ8_9DEIO</name>
<evidence type="ECO:0000313" key="3">
    <source>
        <dbReference type="EMBL" id="SMB97003.1"/>
    </source>
</evidence>
<dbReference type="InterPro" id="IPR029787">
    <property type="entry name" value="Nucleotide_cyclase"/>
</dbReference>
<dbReference type="EMBL" id="FWWU01000010">
    <property type="protein sequence ID" value="SMB97003.1"/>
    <property type="molecule type" value="Genomic_DNA"/>
</dbReference>
<protein>
    <submittedName>
        <fullName evidence="3">Diguanylate cyclase (GGDEF) domain-containing protein</fullName>
    </submittedName>
</protein>
<dbReference type="RefSeq" id="WP_170928845.1">
    <property type="nucleotide sequence ID" value="NZ_FWWU01000010.1"/>
</dbReference>
<dbReference type="InterPro" id="IPR043128">
    <property type="entry name" value="Rev_trsase/Diguanyl_cyclase"/>
</dbReference>
<evidence type="ECO:0000256" key="1">
    <source>
        <dbReference type="SAM" id="Phobius"/>
    </source>
</evidence>
<evidence type="ECO:0000313" key="4">
    <source>
        <dbReference type="Proteomes" id="UP000192582"/>
    </source>
</evidence>
<feature type="domain" description="GGDEF" evidence="2">
    <location>
        <begin position="218"/>
        <end position="347"/>
    </location>
</feature>
<feature type="transmembrane region" description="Helical" evidence="1">
    <location>
        <begin position="152"/>
        <end position="171"/>
    </location>
</feature>
<dbReference type="Gene3D" id="3.30.70.270">
    <property type="match status" value="1"/>
</dbReference>
<keyword evidence="1" id="KW-0472">Membrane</keyword>
<dbReference type="SMART" id="SM00267">
    <property type="entry name" value="GGDEF"/>
    <property type="match status" value="1"/>
</dbReference>
<feature type="transmembrane region" description="Helical" evidence="1">
    <location>
        <begin position="77"/>
        <end position="95"/>
    </location>
</feature>
<dbReference type="InterPro" id="IPR050469">
    <property type="entry name" value="Diguanylate_Cyclase"/>
</dbReference>
<dbReference type="GO" id="GO:0043709">
    <property type="term" value="P:cell adhesion involved in single-species biofilm formation"/>
    <property type="evidence" value="ECO:0007669"/>
    <property type="project" value="TreeGrafter"/>
</dbReference>
<dbReference type="AlphaFoldDB" id="A0A1W1VUQ8"/>
<gene>
    <name evidence="3" type="ORF">SAMN00790413_06281</name>
</gene>
<proteinExistence type="predicted"/>
<dbReference type="SUPFAM" id="SSF55073">
    <property type="entry name" value="Nucleotide cyclase"/>
    <property type="match status" value="1"/>
</dbReference>
<keyword evidence="4" id="KW-1185">Reference proteome</keyword>
<dbReference type="PANTHER" id="PTHR45138:SF9">
    <property type="entry name" value="DIGUANYLATE CYCLASE DGCM-RELATED"/>
    <property type="match status" value="1"/>
</dbReference>
<feature type="transmembrane region" description="Helical" evidence="1">
    <location>
        <begin position="51"/>
        <end position="70"/>
    </location>
</feature>
<evidence type="ECO:0000259" key="2">
    <source>
        <dbReference type="PROSITE" id="PS50887"/>
    </source>
</evidence>
<organism evidence="3 4">
    <name type="scientific">Deinococcus hopiensis KR-140</name>
    <dbReference type="NCBI Taxonomy" id="695939"/>
    <lineage>
        <taxon>Bacteria</taxon>
        <taxon>Thermotogati</taxon>
        <taxon>Deinococcota</taxon>
        <taxon>Deinococci</taxon>
        <taxon>Deinococcales</taxon>
        <taxon>Deinococcaceae</taxon>
        <taxon>Deinococcus</taxon>
    </lineage>
</organism>
<feature type="transmembrane region" description="Helical" evidence="1">
    <location>
        <begin position="128"/>
        <end position="146"/>
    </location>
</feature>
<dbReference type="GO" id="GO:1902201">
    <property type="term" value="P:negative regulation of bacterial-type flagellum-dependent cell motility"/>
    <property type="evidence" value="ECO:0007669"/>
    <property type="project" value="TreeGrafter"/>
</dbReference>
<dbReference type="STRING" id="695939.SAMN00790413_06281"/>
<dbReference type="GO" id="GO:0052621">
    <property type="term" value="F:diguanylate cyclase activity"/>
    <property type="evidence" value="ECO:0007669"/>
    <property type="project" value="TreeGrafter"/>
</dbReference>
<dbReference type="Proteomes" id="UP000192582">
    <property type="component" value="Unassembled WGS sequence"/>
</dbReference>
<feature type="transmembrane region" description="Helical" evidence="1">
    <location>
        <begin position="107"/>
        <end position="123"/>
    </location>
</feature>
<dbReference type="Pfam" id="PF00990">
    <property type="entry name" value="GGDEF"/>
    <property type="match status" value="1"/>
</dbReference>
<dbReference type="CDD" id="cd01949">
    <property type="entry name" value="GGDEF"/>
    <property type="match status" value="1"/>
</dbReference>
<reference evidence="3 4" key="1">
    <citation type="submission" date="2017-04" db="EMBL/GenBank/DDBJ databases">
        <authorList>
            <person name="Afonso C.L."/>
            <person name="Miller P.J."/>
            <person name="Scott M.A."/>
            <person name="Spackman E."/>
            <person name="Goraichik I."/>
            <person name="Dimitrov K.M."/>
            <person name="Suarez D.L."/>
            <person name="Swayne D.E."/>
        </authorList>
    </citation>
    <scope>NUCLEOTIDE SEQUENCE [LARGE SCALE GENOMIC DNA]</scope>
    <source>
        <strain evidence="3 4">KR-140</strain>
    </source>
</reference>
<keyword evidence="1" id="KW-1133">Transmembrane helix</keyword>
<keyword evidence="1" id="KW-0812">Transmembrane</keyword>
<dbReference type="FunFam" id="3.30.70.270:FF:000001">
    <property type="entry name" value="Diguanylate cyclase domain protein"/>
    <property type="match status" value="1"/>
</dbReference>